<dbReference type="GO" id="GO:0008718">
    <property type="term" value="F:D-amino-acid dehydrogenase activity"/>
    <property type="evidence" value="ECO:0007669"/>
    <property type="project" value="TreeGrafter"/>
</dbReference>
<dbReference type="InterPro" id="IPR006076">
    <property type="entry name" value="FAD-dep_OxRdtase"/>
</dbReference>
<organism evidence="3">
    <name type="scientific">uncultured Nocardioides sp</name>
    <dbReference type="NCBI Taxonomy" id="198441"/>
    <lineage>
        <taxon>Bacteria</taxon>
        <taxon>Bacillati</taxon>
        <taxon>Actinomycetota</taxon>
        <taxon>Actinomycetes</taxon>
        <taxon>Propionibacteriales</taxon>
        <taxon>Nocardioidaceae</taxon>
        <taxon>Nocardioides</taxon>
        <taxon>environmental samples</taxon>
    </lineage>
</organism>
<feature type="domain" description="FAD dependent oxidoreductase" evidence="2">
    <location>
        <begin position="58"/>
        <end position="457"/>
    </location>
</feature>
<dbReference type="SUPFAM" id="SSF51905">
    <property type="entry name" value="FAD/NAD(P)-binding domain"/>
    <property type="match status" value="1"/>
</dbReference>
<proteinExistence type="inferred from homology"/>
<accession>A0A6J4N5X6</accession>
<reference evidence="3" key="1">
    <citation type="submission" date="2020-02" db="EMBL/GenBank/DDBJ databases">
        <authorList>
            <person name="Meier V. D."/>
        </authorList>
    </citation>
    <scope>NUCLEOTIDE SEQUENCE</scope>
    <source>
        <strain evidence="3">AVDCRST_MAG32</strain>
    </source>
</reference>
<dbReference type="GO" id="GO:0005737">
    <property type="term" value="C:cytoplasm"/>
    <property type="evidence" value="ECO:0007669"/>
    <property type="project" value="TreeGrafter"/>
</dbReference>
<dbReference type="GO" id="GO:0005886">
    <property type="term" value="C:plasma membrane"/>
    <property type="evidence" value="ECO:0007669"/>
    <property type="project" value="TreeGrafter"/>
</dbReference>
<dbReference type="PANTHER" id="PTHR13847:SF280">
    <property type="entry name" value="D-AMINO ACID DEHYDROGENASE"/>
    <property type="match status" value="1"/>
</dbReference>
<name>A0A6J4N5X6_9ACTN</name>
<evidence type="ECO:0000256" key="1">
    <source>
        <dbReference type="ARBA" id="ARBA00009410"/>
    </source>
</evidence>
<dbReference type="Pfam" id="PF01266">
    <property type="entry name" value="DAO"/>
    <property type="match status" value="1"/>
</dbReference>
<dbReference type="PANTHER" id="PTHR13847">
    <property type="entry name" value="SARCOSINE DEHYDROGENASE-RELATED"/>
    <property type="match status" value="1"/>
</dbReference>
<comment type="similarity">
    <text evidence="1">Belongs to the DadA oxidoreductase family.</text>
</comment>
<dbReference type="GO" id="GO:0055130">
    <property type="term" value="P:D-alanine catabolic process"/>
    <property type="evidence" value="ECO:0007669"/>
    <property type="project" value="TreeGrafter"/>
</dbReference>
<dbReference type="EC" id="1.4.99.6" evidence="3"/>
<keyword evidence="3" id="KW-0560">Oxidoreductase</keyword>
<evidence type="ECO:0000259" key="2">
    <source>
        <dbReference type="Pfam" id="PF01266"/>
    </source>
</evidence>
<dbReference type="InterPro" id="IPR036188">
    <property type="entry name" value="FAD/NAD-bd_sf"/>
</dbReference>
<evidence type="ECO:0000313" key="3">
    <source>
        <dbReference type="EMBL" id="CAA9379071.1"/>
    </source>
</evidence>
<gene>
    <name evidence="3" type="ORF">AVDCRST_MAG32-1393</name>
</gene>
<dbReference type="AlphaFoldDB" id="A0A6J4N5X6"/>
<dbReference type="Gene3D" id="3.50.50.60">
    <property type="entry name" value="FAD/NAD(P)-binding domain"/>
    <property type="match status" value="2"/>
</dbReference>
<protein>
    <submittedName>
        <fullName evidence="3">D-amino acid dehydrogenase</fullName>
        <ecNumber evidence="3">1.4.99.6</ecNumber>
    </submittedName>
</protein>
<dbReference type="EMBL" id="CADCUM010000066">
    <property type="protein sequence ID" value="CAA9379071.1"/>
    <property type="molecule type" value="Genomic_DNA"/>
</dbReference>
<dbReference type="Gene3D" id="3.30.9.10">
    <property type="entry name" value="D-Amino Acid Oxidase, subunit A, domain 2"/>
    <property type="match status" value="1"/>
</dbReference>
<sequence length="487" mass="51792">MSKNVLRGYGKIAAAGTGVGALAGAAFAGQRRWLVESDVPRAIPVETDPLSEIPAETDVVVVGAGIAGISTALYLNQFGLRTVVFEKGFVGGEASSRNFGWVYTNALHQDKLPLAVLAKDIWMGFADRFGFDVGVRQDGNLHLAENEEELAVQAAWQREATQRFPGAIDARILGRDGLEDLIPGVGRQFIGALHQPSDGSAEPTHAVPLITKGARKEGVKVFAPVAVRGIETVGGAIHSVVTELGEVRTTRVVVAGGAWSRLFLGNLGVDLPQQGIASSLMRVKGGTAFRGSGFGGGAAWREQADGTCAIGVSMHGVPVTLDSFRVLPHFLPALKIALRNPSERFLSVQVGGDLLASLRTKRTWRNDEVTEFERVRMLTARPMVKAGDQGLAAVQELFPAMRDAEVVERWAGIIDATPDYTSVVSEVPAVPGLFVNTGHGAQGYSLGPGAGRLAAEMIAEQPTSVDADMFRFGRFTDGSTLQLREFI</sequence>